<dbReference type="RefSeq" id="WP_135483842.1">
    <property type="nucleotide sequence ID" value="NZ_SRMF01000005.1"/>
</dbReference>
<dbReference type="SUPFAM" id="SSF46785">
    <property type="entry name" value="Winged helix' DNA-binding domain"/>
    <property type="match status" value="1"/>
</dbReference>
<name>A0A4Z0WCI5_9GAMM</name>
<gene>
    <name evidence="1" type="ORF">E4656_13640</name>
</gene>
<organism evidence="1 2">
    <name type="scientific">Natronospirillum operosum</name>
    <dbReference type="NCBI Taxonomy" id="2759953"/>
    <lineage>
        <taxon>Bacteria</taxon>
        <taxon>Pseudomonadati</taxon>
        <taxon>Pseudomonadota</taxon>
        <taxon>Gammaproteobacteria</taxon>
        <taxon>Oceanospirillales</taxon>
        <taxon>Natronospirillaceae</taxon>
        <taxon>Natronospirillum</taxon>
    </lineage>
</organism>
<evidence type="ECO:0000313" key="2">
    <source>
        <dbReference type="Proteomes" id="UP000297475"/>
    </source>
</evidence>
<protein>
    <recommendedName>
        <fullName evidence="3">Transcriptional regulator</fullName>
    </recommendedName>
</protein>
<proteinExistence type="predicted"/>
<reference evidence="1 2" key="1">
    <citation type="submission" date="2019-04" db="EMBL/GenBank/DDBJ databases">
        <title>Natronospirillum operosus gen. nov., sp. nov., a haloalkaliphilic satellite isolated from decaying biomass of laboratory culture of cyanobacterium Geitlerinema sp. and proposal of Natronospirillaceae fam. nov. and Saccharospirillaceae fam. nov.</title>
        <authorList>
            <person name="Kevbrin V."/>
            <person name="Boltyanskaya Y."/>
            <person name="Koziaeva V."/>
            <person name="Grouzdev D.S."/>
            <person name="Park M."/>
            <person name="Cho J."/>
        </authorList>
    </citation>
    <scope>NUCLEOTIDE SEQUENCE [LARGE SCALE GENOMIC DNA]</scope>
    <source>
        <strain evidence="1 2">G-116</strain>
    </source>
</reference>
<sequence>MAEAVLQLLAKRKQASPFDVCEALDLAPRVAVDRLFTLERMGWVSYTVDDQLRIQFHVIETQGTCDCCGLYDHHRVAGLCVPCLDKSSGLDRTPAVPAVATTLKQPEVECHD</sequence>
<comment type="caution">
    <text evidence="1">The sequence shown here is derived from an EMBL/GenBank/DDBJ whole genome shotgun (WGS) entry which is preliminary data.</text>
</comment>
<dbReference type="InterPro" id="IPR036390">
    <property type="entry name" value="WH_DNA-bd_sf"/>
</dbReference>
<dbReference type="AlphaFoldDB" id="A0A4Z0WCI5"/>
<keyword evidence="2" id="KW-1185">Reference proteome</keyword>
<dbReference type="OrthoDB" id="9256200at2"/>
<dbReference type="Proteomes" id="UP000297475">
    <property type="component" value="Unassembled WGS sequence"/>
</dbReference>
<dbReference type="EMBL" id="SRMF01000005">
    <property type="protein sequence ID" value="TGG92509.1"/>
    <property type="molecule type" value="Genomic_DNA"/>
</dbReference>
<evidence type="ECO:0000313" key="1">
    <source>
        <dbReference type="EMBL" id="TGG92509.1"/>
    </source>
</evidence>
<evidence type="ECO:0008006" key="3">
    <source>
        <dbReference type="Google" id="ProtNLM"/>
    </source>
</evidence>
<accession>A0A4Z0WCI5</accession>